<evidence type="ECO:0000256" key="3">
    <source>
        <dbReference type="ARBA" id="ARBA00022679"/>
    </source>
</evidence>
<keyword evidence="3" id="KW-0808">Transferase</keyword>
<sequence length="490" mass="55519">MTETLYPRSSYWLPRAYRQHWSGHYSVLLHTVNYFWEFRASKEEHRLFQRARESCEGPYSVPDNLFGFMLEGPEPRWEGKFESVQESLDRVVRFTRAVWEHSCQVERDDPPQLPEVQITRTWLNRLFFGLVLDALAAMRSRAPQQHVLRLSTRASEQSVRVTISATGPGLPPGMMPHLFEPLCPPPVPGTGQWLGLYRLRALVEAVGGALQVESQPNQGVTFRVDLPIHVRSGEGPPPRPLEEPQLRALQNDERNAARAVMALAAEQVLTQTAFLRSLLQRIARLPNEEAKEEEKEEKREVLSTGFEACRRLHAQARNLRLLRYVPPEPPLPVYVEKCLARALRMIRGQLPPTVRVEEDLAPEPSPVLGSARYLLRVFLYLLRGSLRTMGHDPSRQHVLRVRSWREESWSRVVLTGPVFRTSEEQHFFLESGILVQSGIWDSASGPEDYSLPGSQAIVEAMGGELRVDSDESGGTTYSLRLPAAPGLPGP</sequence>
<dbReference type="EMBL" id="QUMU01000018">
    <property type="protein sequence ID" value="REG22828.1"/>
    <property type="molecule type" value="Genomic_DNA"/>
</dbReference>
<dbReference type="EC" id="2.7.13.3" evidence="2"/>
<evidence type="ECO:0000256" key="1">
    <source>
        <dbReference type="ARBA" id="ARBA00000085"/>
    </source>
</evidence>
<evidence type="ECO:0000256" key="5">
    <source>
        <dbReference type="ARBA" id="ARBA00022777"/>
    </source>
</evidence>
<dbReference type="InterPro" id="IPR036890">
    <property type="entry name" value="HATPase_C_sf"/>
</dbReference>
<comment type="catalytic activity">
    <reaction evidence="1">
        <text>ATP + protein L-histidine = ADP + protein N-phospho-L-histidine.</text>
        <dbReference type="EC" id="2.7.13.3"/>
    </reaction>
</comment>
<evidence type="ECO:0000259" key="8">
    <source>
        <dbReference type="PROSITE" id="PS50109"/>
    </source>
</evidence>
<dbReference type="PANTHER" id="PTHR44936">
    <property type="entry name" value="SENSOR PROTEIN CREC"/>
    <property type="match status" value="1"/>
</dbReference>
<dbReference type="Gene3D" id="3.30.565.10">
    <property type="entry name" value="Histidine kinase-like ATPase, C-terminal domain"/>
    <property type="match status" value="2"/>
</dbReference>
<gene>
    <name evidence="9" type="ORF">ATI61_11833</name>
</gene>
<dbReference type="InterPro" id="IPR005467">
    <property type="entry name" value="His_kinase_dom"/>
</dbReference>
<reference evidence="9 10" key="1">
    <citation type="submission" date="2018-08" db="EMBL/GenBank/DDBJ databases">
        <title>Genomic Encyclopedia of Archaeal and Bacterial Type Strains, Phase II (KMG-II): from individual species to whole genera.</title>
        <authorList>
            <person name="Goeker M."/>
        </authorList>
    </citation>
    <scope>NUCLEOTIDE SEQUENCE [LARGE SCALE GENOMIC DNA]</scope>
    <source>
        <strain evidence="9 10">DSM 2261</strain>
    </source>
</reference>
<dbReference type="PROSITE" id="PS50109">
    <property type="entry name" value="HIS_KIN"/>
    <property type="match status" value="1"/>
</dbReference>
<proteinExistence type="predicted"/>
<dbReference type="PRINTS" id="PR00344">
    <property type="entry name" value="BCTRLSENSOR"/>
</dbReference>
<keyword evidence="6" id="KW-0067">ATP-binding</keyword>
<evidence type="ECO:0000313" key="10">
    <source>
        <dbReference type="Proteomes" id="UP000256345"/>
    </source>
</evidence>
<dbReference type="GO" id="GO:0016301">
    <property type="term" value="F:kinase activity"/>
    <property type="evidence" value="ECO:0007669"/>
    <property type="project" value="UniProtKB-KW"/>
</dbReference>
<evidence type="ECO:0000256" key="2">
    <source>
        <dbReference type="ARBA" id="ARBA00012438"/>
    </source>
</evidence>
<feature type="domain" description="Histidine kinase" evidence="8">
    <location>
        <begin position="123"/>
        <end position="230"/>
    </location>
</feature>
<dbReference type="InterPro" id="IPR004358">
    <property type="entry name" value="Sig_transdc_His_kin-like_C"/>
</dbReference>
<name>A0ABX9JN01_9BACT</name>
<dbReference type="InterPro" id="IPR003594">
    <property type="entry name" value="HATPase_dom"/>
</dbReference>
<accession>A0ABX9JN01</accession>
<keyword evidence="10" id="KW-1185">Reference proteome</keyword>
<feature type="region of interest" description="Disordered" evidence="7">
    <location>
        <begin position="468"/>
        <end position="490"/>
    </location>
</feature>
<organism evidence="9 10">
    <name type="scientific">Archangium gephyra</name>
    <dbReference type="NCBI Taxonomy" id="48"/>
    <lineage>
        <taxon>Bacteria</taxon>
        <taxon>Pseudomonadati</taxon>
        <taxon>Myxococcota</taxon>
        <taxon>Myxococcia</taxon>
        <taxon>Myxococcales</taxon>
        <taxon>Cystobacterineae</taxon>
        <taxon>Archangiaceae</taxon>
        <taxon>Archangium</taxon>
    </lineage>
</organism>
<dbReference type="Pfam" id="PF02518">
    <property type="entry name" value="HATPase_c"/>
    <property type="match status" value="1"/>
</dbReference>
<evidence type="ECO:0000256" key="6">
    <source>
        <dbReference type="ARBA" id="ARBA00022840"/>
    </source>
</evidence>
<dbReference type="Proteomes" id="UP000256345">
    <property type="component" value="Unassembled WGS sequence"/>
</dbReference>
<dbReference type="PANTHER" id="PTHR44936:SF10">
    <property type="entry name" value="SENSOR PROTEIN RSTB"/>
    <property type="match status" value="1"/>
</dbReference>
<keyword evidence="4" id="KW-0547">Nucleotide-binding</keyword>
<evidence type="ECO:0000256" key="7">
    <source>
        <dbReference type="SAM" id="MobiDB-lite"/>
    </source>
</evidence>
<comment type="caution">
    <text evidence="9">The sequence shown here is derived from an EMBL/GenBank/DDBJ whole genome shotgun (WGS) entry which is preliminary data.</text>
</comment>
<evidence type="ECO:0000256" key="4">
    <source>
        <dbReference type="ARBA" id="ARBA00022741"/>
    </source>
</evidence>
<protein>
    <recommendedName>
        <fullName evidence="2">histidine kinase</fullName>
        <ecNumber evidence="2">2.7.13.3</ecNumber>
    </recommendedName>
</protein>
<dbReference type="SUPFAM" id="SSF55874">
    <property type="entry name" value="ATPase domain of HSP90 chaperone/DNA topoisomerase II/histidine kinase"/>
    <property type="match status" value="2"/>
</dbReference>
<keyword evidence="5 9" id="KW-0418">Kinase</keyword>
<dbReference type="InterPro" id="IPR050980">
    <property type="entry name" value="2C_sensor_his_kinase"/>
</dbReference>
<dbReference type="RefSeq" id="WP_169800730.1">
    <property type="nucleotide sequence ID" value="NZ_CP011509.1"/>
</dbReference>
<evidence type="ECO:0000313" key="9">
    <source>
        <dbReference type="EMBL" id="REG22828.1"/>
    </source>
</evidence>